<gene>
    <name evidence="3" type="ORF">GMX10_03380</name>
</gene>
<evidence type="ECO:0000256" key="1">
    <source>
        <dbReference type="ARBA" id="ARBA00038240"/>
    </source>
</evidence>
<dbReference type="Pfam" id="PF01636">
    <property type="entry name" value="APH"/>
    <property type="match status" value="1"/>
</dbReference>
<dbReference type="AlphaFoldDB" id="A0AAP9IED6"/>
<accession>A0AAP9IED6</accession>
<organism evidence="3 4">
    <name type="scientific">Pectobacterium parvum</name>
    <dbReference type="NCBI Taxonomy" id="2778550"/>
    <lineage>
        <taxon>Bacteria</taxon>
        <taxon>Pseudomonadati</taxon>
        <taxon>Pseudomonadota</taxon>
        <taxon>Gammaproteobacteria</taxon>
        <taxon>Enterobacterales</taxon>
        <taxon>Pectobacteriaceae</taxon>
        <taxon>Pectobacterium</taxon>
    </lineage>
</organism>
<dbReference type="Gene3D" id="3.90.1200.10">
    <property type="match status" value="1"/>
</dbReference>
<evidence type="ECO:0000313" key="3">
    <source>
        <dbReference type="EMBL" id="QHQ23226.1"/>
    </source>
</evidence>
<sequence length="321" mass="36753">MPVNSKNCIADSILNRIVEEAGIQSQGPFIVSDKGYSSNCFFTKTPEGDICIRVYFKGFEVDQVKMEVMSLIYFSEKNIPVPKIIKLRNGSYFFNDDDLIAFCYYCIPGRTISQRELTPEISQQAGEMLSKMLTYSLGYSEATIPRNDYEEVHKLFRNQSSRLASLLNVKTVLAFDDFFKRANHACYFSNLDEGLVHGDFYYDNVIFNNGVISGVIDFGDAYIGHPFTDIVIGSMEFSTTADQFIDKACMLSFLLPFKNYLRQQGIKAEFFYDTIILNCIMFSILTIGTDNENDYVLRFHNFIEEKQKNTIIDIINNVLEV</sequence>
<dbReference type="InterPro" id="IPR011009">
    <property type="entry name" value="Kinase-like_dom_sf"/>
</dbReference>
<dbReference type="Proteomes" id="UP000464054">
    <property type="component" value="Chromosome"/>
</dbReference>
<dbReference type="PANTHER" id="PTHR21064:SF6">
    <property type="entry name" value="AMINOGLYCOSIDE PHOSPHOTRANSFERASE DOMAIN-CONTAINING PROTEIN"/>
    <property type="match status" value="1"/>
</dbReference>
<dbReference type="InterPro" id="IPR050249">
    <property type="entry name" value="Pseudomonas-type_ThrB"/>
</dbReference>
<proteinExistence type="inferred from homology"/>
<dbReference type="InterPro" id="IPR002575">
    <property type="entry name" value="Aminoglycoside_PTrfase"/>
</dbReference>
<comment type="similarity">
    <text evidence="1">Belongs to the pseudomonas-type ThrB family.</text>
</comment>
<feature type="domain" description="Aminoglycoside phosphotransferase" evidence="2">
    <location>
        <begin position="34"/>
        <end position="241"/>
    </location>
</feature>
<dbReference type="PANTHER" id="PTHR21064">
    <property type="entry name" value="AMINOGLYCOSIDE PHOSPHOTRANSFERASE DOMAIN-CONTAINING PROTEIN-RELATED"/>
    <property type="match status" value="1"/>
</dbReference>
<reference evidence="4" key="1">
    <citation type="submission" date="2019-11" db="EMBL/GenBank/DDBJ databases">
        <authorList>
            <person name="Jee S."/>
        </authorList>
    </citation>
    <scope>NUCLEOTIDE SEQUENCE [LARGE SCALE GENOMIC DNA]</scope>
    <source>
        <strain evidence="4">PZ1</strain>
    </source>
</reference>
<dbReference type="GO" id="GO:0019202">
    <property type="term" value="F:amino acid kinase activity"/>
    <property type="evidence" value="ECO:0007669"/>
    <property type="project" value="TreeGrafter"/>
</dbReference>
<evidence type="ECO:0000313" key="4">
    <source>
        <dbReference type="Proteomes" id="UP000464054"/>
    </source>
</evidence>
<dbReference type="EMBL" id="CP046377">
    <property type="protein sequence ID" value="QHQ23226.1"/>
    <property type="molecule type" value="Genomic_DNA"/>
</dbReference>
<protein>
    <submittedName>
        <fullName evidence="3">Phosphotransferase</fullName>
    </submittedName>
</protein>
<evidence type="ECO:0000259" key="2">
    <source>
        <dbReference type="Pfam" id="PF01636"/>
    </source>
</evidence>
<name>A0AAP9IED6_9GAMM</name>
<dbReference type="SUPFAM" id="SSF56112">
    <property type="entry name" value="Protein kinase-like (PK-like)"/>
    <property type="match status" value="1"/>
</dbReference>